<dbReference type="PANTHER" id="PTHR43343:SF3">
    <property type="entry name" value="PROTEASE DO-LIKE 8, CHLOROPLASTIC"/>
    <property type="match status" value="1"/>
</dbReference>
<evidence type="ECO:0000313" key="6">
    <source>
        <dbReference type="Proteomes" id="UP000077177"/>
    </source>
</evidence>
<evidence type="ECO:0000256" key="4">
    <source>
        <dbReference type="SAM" id="Phobius"/>
    </source>
</evidence>
<proteinExistence type="inferred from homology"/>
<name>A0A172TTV1_9BACT</name>
<protein>
    <recommendedName>
        <fullName evidence="7">Peptidase S1 and S6 chymotrypsin/Hap</fullName>
    </recommendedName>
</protein>
<keyword evidence="4" id="KW-1133">Transmembrane helix</keyword>
<dbReference type="STRING" id="1492898.SY85_06485"/>
<feature type="transmembrane region" description="Helical" evidence="4">
    <location>
        <begin position="98"/>
        <end position="119"/>
    </location>
</feature>
<evidence type="ECO:0000256" key="3">
    <source>
        <dbReference type="ARBA" id="ARBA00022801"/>
    </source>
</evidence>
<reference evidence="6" key="1">
    <citation type="submission" date="2015-01" db="EMBL/GenBank/DDBJ databases">
        <title>Flavisolibacter sp./LCS9/ whole genome sequencing.</title>
        <authorList>
            <person name="Kim M.K."/>
            <person name="Srinivasan S."/>
            <person name="Lee J.-J."/>
        </authorList>
    </citation>
    <scope>NUCLEOTIDE SEQUENCE [LARGE SCALE GENOMIC DNA]</scope>
    <source>
        <strain evidence="6">LCS9</strain>
    </source>
</reference>
<sequence>MDDIKLLEAVELYISGQMSPDDRVYFEQLRKTNPEIDQLVVEHTFFLQQMNRFDETKAFKSLLNDTHTHLAETGAIASPTVKGKAKVIQLYNRYKRTAAIAASIAGITALTMSSLIWYMSPGKQQKNELEYLSGQLKDIKDQTIIQKQEINSIKQNIATPVINYTTGGTAFLINAKGLVVTNAHVIKDARNIVVQNNEGKDLKVKVIYNDIARDVAILKIEDTAFKAPTALPYAIKKTEPEVAETVYTLGFPRNDMVYGEGYMAAKTGFNGDTLTCQIAIAANPGNSGGPIFNRNGEVIGILSAKQVSAEGAVFATQSKYIHQAIAALQSDTGYKKVKLPTSSSIKSLDRTQQVKKISEFIYMVKVN</sequence>
<keyword evidence="3" id="KW-0378">Hydrolase</keyword>
<dbReference type="RefSeq" id="WP_066402623.1">
    <property type="nucleotide sequence ID" value="NZ_CP011390.1"/>
</dbReference>
<dbReference type="Pfam" id="PF13365">
    <property type="entry name" value="Trypsin_2"/>
    <property type="match status" value="1"/>
</dbReference>
<dbReference type="GO" id="GO:0006508">
    <property type="term" value="P:proteolysis"/>
    <property type="evidence" value="ECO:0007669"/>
    <property type="project" value="UniProtKB-KW"/>
</dbReference>
<evidence type="ECO:0000256" key="2">
    <source>
        <dbReference type="ARBA" id="ARBA00022670"/>
    </source>
</evidence>
<evidence type="ECO:0008006" key="7">
    <source>
        <dbReference type="Google" id="ProtNLM"/>
    </source>
</evidence>
<dbReference type="EMBL" id="CP011390">
    <property type="protein sequence ID" value="ANE50203.1"/>
    <property type="molecule type" value="Genomic_DNA"/>
</dbReference>
<dbReference type="Gene3D" id="2.40.10.10">
    <property type="entry name" value="Trypsin-like serine proteases"/>
    <property type="match status" value="2"/>
</dbReference>
<dbReference type="KEGG" id="fla:SY85_06485"/>
<dbReference type="AlphaFoldDB" id="A0A172TTV1"/>
<evidence type="ECO:0000256" key="1">
    <source>
        <dbReference type="ARBA" id="ARBA00010541"/>
    </source>
</evidence>
<dbReference type="InterPro" id="IPR009003">
    <property type="entry name" value="Peptidase_S1_PA"/>
</dbReference>
<dbReference type="GO" id="GO:0004252">
    <property type="term" value="F:serine-type endopeptidase activity"/>
    <property type="evidence" value="ECO:0007669"/>
    <property type="project" value="InterPro"/>
</dbReference>
<keyword evidence="4" id="KW-0472">Membrane</keyword>
<organism evidence="5 6">
    <name type="scientific">Flavisolibacter tropicus</name>
    <dbReference type="NCBI Taxonomy" id="1492898"/>
    <lineage>
        <taxon>Bacteria</taxon>
        <taxon>Pseudomonadati</taxon>
        <taxon>Bacteroidota</taxon>
        <taxon>Chitinophagia</taxon>
        <taxon>Chitinophagales</taxon>
        <taxon>Chitinophagaceae</taxon>
        <taxon>Flavisolibacter</taxon>
    </lineage>
</organism>
<keyword evidence="2" id="KW-0645">Protease</keyword>
<dbReference type="Proteomes" id="UP000077177">
    <property type="component" value="Chromosome"/>
</dbReference>
<gene>
    <name evidence="5" type="ORF">SY85_06485</name>
</gene>
<keyword evidence="6" id="KW-1185">Reference proteome</keyword>
<dbReference type="PANTHER" id="PTHR43343">
    <property type="entry name" value="PEPTIDASE S12"/>
    <property type="match status" value="1"/>
</dbReference>
<dbReference type="PRINTS" id="PR00834">
    <property type="entry name" value="PROTEASES2C"/>
</dbReference>
<dbReference type="SUPFAM" id="SSF50494">
    <property type="entry name" value="Trypsin-like serine proteases"/>
    <property type="match status" value="1"/>
</dbReference>
<dbReference type="InterPro" id="IPR051201">
    <property type="entry name" value="Chloro_Bact_Ser_Proteases"/>
</dbReference>
<dbReference type="InterPro" id="IPR001940">
    <property type="entry name" value="Peptidase_S1C"/>
</dbReference>
<evidence type="ECO:0000313" key="5">
    <source>
        <dbReference type="EMBL" id="ANE50203.1"/>
    </source>
</evidence>
<accession>A0A172TTV1</accession>
<reference evidence="5 6" key="2">
    <citation type="journal article" date="2016" name="Int. J. Syst. Evol. Microbiol.">
        <title>Flavisolibacter tropicus sp. nov., isolated from tropical soil.</title>
        <authorList>
            <person name="Lee J.J."/>
            <person name="Kang M.S."/>
            <person name="Kim G.S."/>
            <person name="Lee C.S."/>
            <person name="Lim S."/>
            <person name="Lee J."/>
            <person name="Roh S.H."/>
            <person name="Kang H."/>
            <person name="Ha J.M."/>
            <person name="Bae S."/>
            <person name="Jung H.Y."/>
            <person name="Kim M.K."/>
        </authorList>
    </citation>
    <scope>NUCLEOTIDE SEQUENCE [LARGE SCALE GENOMIC DNA]</scope>
    <source>
        <strain evidence="5 6">LCS9</strain>
    </source>
</reference>
<dbReference type="InterPro" id="IPR043504">
    <property type="entry name" value="Peptidase_S1_PA_chymotrypsin"/>
</dbReference>
<comment type="similarity">
    <text evidence="1">Belongs to the peptidase S1C family.</text>
</comment>
<keyword evidence="4" id="KW-0812">Transmembrane</keyword>
<dbReference type="OrthoDB" id="9766361at2"/>